<proteinExistence type="predicted"/>
<name>G0URD3_TRYCI</name>
<dbReference type="EMBL" id="HE575321">
    <property type="protein sequence ID" value="CCC91945.1"/>
    <property type="molecule type" value="Genomic_DNA"/>
</dbReference>
<reference evidence="1" key="1">
    <citation type="journal article" date="2012" name="Proc. Natl. Acad. Sci. U.S.A.">
        <title>Antigenic diversity is generated by distinct evolutionary mechanisms in African trypanosome species.</title>
        <authorList>
            <person name="Jackson A.P."/>
            <person name="Berry A."/>
            <person name="Aslett M."/>
            <person name="Allison H.C."/>
            <person name="Burton P."/>
            <person name="Vavrova-Anderson J."/>
            <person name="Brown R."/>
            <person name="Browne H."/>
            <person name="Corton N."/>
            <person name="Hauser H."/>
            <person name="Gamble J."/>
            <person name="Gilderthorp R."/>
            <person name="Marcello L."/>
            <person name="McQuillan J."/>
            <person name="Otto T.D."/>
            <person name="Quail M.A."/>
            <person name="Sanders M.J."/>
            <person name="van Tonder A."/>
            <person name="Ginger M.L."/>
            <person name="Field M.C."/>
            <person name="Barry J.D."/>
            <person name="Hertz-Fowler C."/>
            <person name="Berriman M."/>
        </authorList>
    </citation>
    <scope>NUCLEOTIDE SEQUENCE</scope>
    <source>
        <strain evidence="1">IL3000</strain>
    </source>
</reference>
<protein>
    <submittedName>
        <fullName evidence="1">Uncharacterized protein</fullName>
    </submittedName>
</protein>
<dbReference type="AlphaFoldDB" id="G0URD3"/>
<accession>G0URD3</accession>
<dbReference type="VEuPathDB" id="TriTrypDB:TcIL3000_8_1640"/>
<organism evidence="1">
    <name type="scientific">Trypanosoma congolense (strain IL3000)</name>
    <dbReference type="NCBI Taxonomy" id="1068625"/>
    <lineage>
        <taxon>Eukaryota</taxon>
        <taxon>Discoba</taxon>
        <taxon>Euglenozoa</taxon>
        <taxon>Kinetoplastea</taxon>
        <taxon>Metakinetoplastina</taxon>
        <taxon>Trypanosomatida</taxon>
        <taxon>Trypanosomatidae</taxon>
        <taxon>Trypanosoma</taxon>
        <taxon>Nannomonas</taxon>
    </lineage>
</organism>
<gene>
    <name evidence="1" type="ORF">TCIL3000_8_1640</name>
</gene>
<evidence type="ECO:0000313" key="1">
    <source>
        <dbReference type="EMBL" id="CCC91945.1"/>
    </source>
</evidence>
<dbReference type="Gene3D" id="1.20.140.10">
    <property type="entry name" value="Butyryl-CoA Dehydrogenase, subunit A, domain 3"/>
    <property type="match status" value="1"/>
</dbReference>
<sequence length="580" mass="60654">MRRSFPLRTRPDFVVTLLTQGRLADVLLLQHFGTESVTDTTGPVTGDSGKAVDANNNNTVNKPLGGSTPPASTGAAVVVPSRRAALHERCNAARVAAMQSVCPGSWFPRDRDAAGEWRCALPNSWDSVRASPTSGGGPHRKALLHGSFTTVTDGNQPTVGTIRLLAAQEGATSGGAPLLLSLPLDPAAGGVEIGHAVGGVCNVTVRGAEAMVVADTPAAADAFTAEQNLLAAAACSGLIGRLLEVCSLHATHTTRYDALLIRNPSVQKSLALMACARYGVDAMMSFVMGRSDKEALQSQHVTQPAEAPLNGGDGDLQLPVVESVVLGTYASQALAVALQLTREMLGSAARLDSLIDVPHLSKNERLIPYAYAQQMLCNEPHVLASLAVGDSAQHRRYIAPLLSCAAANGVPAAPMGTEGVASSLFMWAMNAPPTSLRLVAPHVYLRLSANELEGDVATFLKHLREKGLRNDPAFVRTAAVYTAEVFSSVAVLYRATAALTRTGNNAPRDWLLAQTFCSESAGLRAAALREFDAGKDARAVLRRNGGVCDTAHPVELMNAAPVKKKAPAAPRTTPAVGGAK</sequence>